<gene>
    <name evidence="1" type="ORF">Pmani_019615</name>
</gene>
<sequence length="252" mass="27888">MSTSRQAGRQLPGSGWLESLDCRPGQRWFKGASTTATNNNTASAFASTVATVGSSARSVDSSDSGIYELDDDYSFVITENSPAELIRRVEMDFTPVENLDLTVTGKQCPRLLSGYQKARQEEQAILESLREEGFIATSRQKSGGGVAFEIVEATPVTESATSIKIKPKDFLPEMTKQHLDEQRTKFHLRDMTKEDVRMKVHLANERRQILPAETATFMTSLSNHSMTSPPPFMTSLSNQPLHDVTTTIHDVT</sequence>
<evidence type="ECO:0000313" key="1">
    <source>
        <dbReference type="EMBL" id="KAK4308701.1"/>
    </source>
</evidence>
<reference evidence="1" key="1">
    <citation type="submission" date="2023-11" db="EMBL/GenBank/DDBJ databases">
        <title>Genome assemblies of two species of porcelain crab, Petrolisthes cinctipes and Petrolisthes manimaculis (Anomura: Porcellanidae).</title>
        <authorList>
            <person name="Angst P."/>
        </authorList>
    </citation>
    <scope>NUCLEOTIDE SEQUENCE</scope>
    <source>
        <strain evidence="1">PB745_02</strain>
        <tissue evidence="1">Gill</tissue>
    </source>
</reference>
<keyword evidence="2" id="KW-1185">Reference proteome</keyword>
<accession>A0AAE1PI52</accession>
<evidence type="ECO:0000313" key="2">
    <source>
        <dbReference type="Proteomes" id="UP001292094"/>
    </source>
</evidence>
<organism evidence="1 2">
    <name type="scientific">Petrolisthes manimaculis</name>
    <dbReference type="NCBI Taxonomy" id="1843537"/>
    <lineage>
        <taxon>Eukaryota</taxon>
        <taxon>Metazoa</taxon>
        <taxon>Ecdysozoa</taxon>
        <taxon>Arthropoda</taxon>
        <taxon>Crustacea</taxon>
        <taxon>Multicrustacea</taxon>
        <taxon>Malacostraca</taxon>
        <taxon>Eumalacostraca</taxon>
        <taxon>Eucarida</taxon>
        <taxon>Decapoda</taxon>
        <taxon>Pleocyemata</taxon>
        <taxon>Anomura</taxon>
        <taxon>Galatheoidea</taxon>
        <taxon>Porcellanidae</taxon>
        <taxon>Petrolisthes</taxon>
    </lineage>
</organism>
<name>A0AAE1PI52_9EUCA</name>
<proteinExistence type="predicted"/>
<dbReference type="EMBL" id="JAWZYT010001854">
    <property type="protein sequence ID" value="KAK4308701.1"/>
    <property type="molecule type" value="Genomic_DNA"/>
</dbReference>
<comment type="caution">
    <text evidence="1">The sequence shown here is derived from an EMBL/GenBank/DDBJ whole genome shotgun (WGS) entry which is preliminary data.</text>
</comment>
<protein>
    <submittedName>
        <fullName evidence="1">Uncharacterized protein</fullName>
    </submittedName>
</protein>
<dbReference type="AlphaFoldDB" id="A0AAE1PI52"/>
<dbReference type="Proteomes" id="UP001292094">
    <property type="component" value="Unassembled WGS sequence"/>
</dbReference>